<comment type="similarity">
    <text evidence="2">Belongs to the SAM hydrolase / SAM-dependent halogenase family.</text>
</comment>
<evidence type="ECO:0000256" key="1">
    <source>
        <dbReference type="ARBA" id="ARBA00022691"/>
    </source>
</evidence>
<protein>
    <recommendedName>
        <fullName evidence="7">Adenosyl-chloride synthase</fullName>
    </recommendedName>
</protein>
<dbReference type="PANTHER" id="PTHR35092:SF1">
    <property type="entry name" value="CHLORINASE MJ1651"/>
    <property type="match status" value="1"/>
</dbReference>
<evidence type="ECO:0000313" key="5">
    <source>
        <dbReference type="EMBL" id="RFT15525.1"/>
    </source>
</evidence>
<dbReference type="InterPro" id="IPR046469">
    <property type="entry name" value="SAM_HAT_N"/>
</dbReference>
<dbReference type="InterPro" id="IPR002747">
    <property type="entry name" value="SAM_OH_AdoTrfase"/>
</dbReference>
<organism evidence="5 6">
    <name type="scientific">Candidatus Saccharicenans subterraneus</name>
    <dbReference type="NCBI Taxonomy" id="2508984"/>
    <lineage>
        <taxon>Bacteria</taxon>
        <taxon>Candidatus Aminicenantota</taxon>
        <taxon>Candidatus Aminicenantia</taxon>
        <taxon>Candidatus Aminicenantales</taxon>
        <taxon>Candidatus Saccharicenantaceae</taxon>
        <taxon>Candidatus Saccharicenans</taxon>
    </lineage>
</organism>
<proteinExistence type="inferred from homology"/>
<comment type="caution">
    <text evidence="5">The sequence shown here is derived from an EMBL/GenBank/DDBJ whole genome shotgun (WGS) entry which is preliminary data.</text>
</comment>
<evidence type="ECO:0000259" key="3">
    <source>
        <dbReference type="Pfam" id="PF01887"/>
    </source>
</evidence>
<gene>
    <name evidence="5" type="ORF">OP8BY_0173</name>
</gene>
<dbReference type="InterPro" id="IPR023228">
    <property type="entry name" value="SAM_OH_AdoTrfase_N_sf"/>
</dbReference>
<dbReference type="SUPFAM" id="SSF102522">
    <property type="entry name" value="Bacterial fluorinating enzyme, N-terminal domain"/>
    <property type="match status" value="1"/>
</dbReference>
<evidence type="ECO:0008006" key="7">
    <source>
        <dbReference type="Google" id="ProtNLM"/>
    </source>
</evidence>
<dbReference type="InterPro" id="IPR046470">
    <property type="entry name" value="SAM_HAT_C"/>
</dbReference>
<dbReference type="Proteomes" id="UP000257323">
    <property type="component" value="Unassembled WGS sequence"/>
</dbReference>
<reference evidence="5 6" key="1">
    <citation type="submission" date="2018-08" db="EMBL/GenBank/DDBJ databases">
        <title>Genome analysis of the thermophilic bacterium of the candidate phylum Aminicenantes from deep subsurface aquifer revealed its physiology and ecological role.</title>
        <authorList>
            <person name="Kadnikov V.V."/>
            <person name="Mardanov A.V."/>
            <person name="Beletsky A.V."/>
            <person name="Karnachuk O.V."/>
            <person name="Ravin N.V."/>
        </authorList>
    </citation>
    <scope>NUCLEOTIDE SEQUENCE [LARGE SCALE GENOMIC DNA]</scope>
    <source>
        <strain evidence="5">BY38</strain>
    </source>
</reference>
<dbReference type="AlphaFoldDB" id="A0A3E2BL95"/>
<dbReference type="InterPro" id="IPR023227">
    <property type="entry name" value="SAM_OH_AdoTrfase_C_sf"/>
</dbReference>
<evidence type="ECO:0000256" key="2">
    <source>
        <dbReference type="ARBA" id="ARBA00024035"/>
    </source>
</evidence>
<evidence type="ECO:0000259" key="4">
    <source>
        <dbReference type="Pfam" id="PF20257"/>
    </source>
</evidence>
<accession>A0A3E2BL95</accession>
<dbReference type="Gene3D" id="2.40.30.90">
    <property type="entry name" value="Bacterial fluorinating enzyme like"/>
    <property type="match status" value="1"/>
</dbReference>
<dbReference type="SUPFAM" id="SSF101852">
    <property type="entry name" value="Bacterial fluorinating enzyme, C-terminal domain"/>
    <property type="match status" value="1"/>
</dbReference>
<keyword evidence="1" id="KW-0949">S-adenosyl-L-methionine</keyword>
<dbReference type="Gene3D" id="3.40.50.10790">
    <property type="entry name" value="S-adenosyl-l-methionine hydroxide adenosyltransferase, N-terminal"/>
    <property type="match status" value="1"/>
</dbReference>
<dbReference type="EMBL" id="QUAH01000008">
    <property type="protein sequence ID" value="RFT15525.1"/>
    <property type="molecule type" value="Genomic_DNA"/>
</dbReference>
<dbReference type="PIRSF" id="PIRSF006779">
    <property type="entry name" value="UCP006779"/>
    <property type="match status" value="1"/>
</dbReference>
<dbReference type="PANTHER" id="PTHR35092">
    <property type="entry name" value="CHLORINASE MJ1651"/>
    <property type="match status" value="1"/>
</dbReference>
<sequence length="265" mass="29480">MGKSCIALLTDFGTRDYFVASLKGVILSINPDCTIIDICHEVPEYDLKAAAFILWACYRFFPGGTIFLSVVDPEVGSERRLLLARSQRYSFIAPDNGVLSLVLRQENPEIFELRDREHFLTDRRSSFEGRDKMAPVAAWLSLGVPASELGQPVRNPRRLELPEPQPGNREIQGQILYRDRFGNLITNLSQELIAQFLTKNRGANLLLLAGKKKISEMAAAYSSAGSDRPFFIINSLGLLEIALYKKPAAELLGLEPGDPVVLKAE</sequence>
<dbReference type="Pfam" id="PF20257">
    <property type="entry name" value="SAM_HAT_C"/>
    <property type="match status" value="1"/>
</dbReference>
<name>A0A3E2BL95_9BACT</name>
<feature type="domain" description="S-adenosyl-l-methionine hydroxide adenosyltransferase N-terminal" evidence="3">
    <location>
        <begin position="6"/>
        <end position="150"/>
    </location>
</feature>
<dbReference type="Pfam" id="PF01887">
    <property type="entry name" value="SAM_HAT_N"/>
    <property type="match status" value="1"/>
</dbReference>
<feature type="domain" description="S-adenosyl-l-methionine hydroxide adenosyltransferase C-terminal" evidence="4">
    <location>
        <begin position="173"/>
        <end position="260"/>
    </location>
</feature>
<evidence type="ECO:0000313" key="6">
    <source>
        <dbReference type="Proteomes" id="UP000257323"/>
    </source>
</evidence>